<dbReference type="GO" id="GO:0006351">
    <property type="term" value="P:DNA-templated transcription"/>
    <property type="evidence" value="ECO:0007669"/>
    <property type="project" value="InterPro"/>
</dbReference>
<gene>
    <name evidence="3" type="ORF">SAMN05444351_2004</name>
</gene>
<evidence type="ECO:0000313" key="4">
    <source>
        <dbReference type="Proteomes" id="UP000184471"/>
    </source>
</evidence>
<keyword evidence="4" id="KW-1185">Reference proteome</keyword>
<dbReference type="GO" id="GO:0003899">
    <property type="term" value="F:DNA-directed RNA polymerase activity"/>
    <property type="evidence" value="ECO:0007669"/>
    <property type="project" value="InterPro"/>
</dbReference>
<dbReference type="RefSeq" id="WP_073420014.1">
    <property type="nucleotide sequence ID" value="NZ_FQVX01000002.1"/>
</dbReference>
<name>A0A1M5IBX6_9ACTN</name>
<feature type="compositionally biased region" description="Low complexity" evidence="1">
    <location>
        <begin position="158"/>
        <end position="168"/>
    </location>
</feature>
<feature type="region of interest" description="Disordered" evidence="1">
    <location>
        <begin position="66"/>
        <end position="92"/>
    </location>
</feature>
<dbReference type="Pfam" id="PF03118">
    <property type="entry name" value="RNA_pol_A_CTD"/>
    <property type="match status" value="1"/>
</dbReference>
<dbReference type="SUPFAM" id="SSF47789">
    <property type="entry name" value="C-terminal domain of RNA polymerase alpha subunit"/>
    <property type="match status" value="1"/>
</dbReference>
<feature type="domain" description="RNA polymerase alpha subunit C-terminal" evidence="2">
    <location>
        <begin position="12"/>
        <end position="54"/>
    </location>
</feature>
<evidence type="ECO:0000259" key="2">
    <source>
        <dbReference type="Pfam" id="PF03118"/>
    </source>
</evidence>
<organism evidence="3 4">
    <name type="scientific">Geodermatophilus nigrescens</name>
    <dbReference type="NCBI Taxonomy" id="1070870"/>
    <lineage>
        <taxon>Bacteria</taxon>
        <taxon>Bacillati</taxon>
        <taxon>Actinomycetota</taxon>
        <taxon>Actinomycetes</taxon>
        <taxon>Geodermatophilales</taxon>
        <taxon>Geodermatophilaceae</taxon>
        <taxon>Geodermatophilus</taxon>
    </lineage>
</organism>
<dbReference type="STRING" id="1070870.SAMN05444351_2004"/>
<dbReference type="Proteomes" id="UP000184471">
    <property type="component" value="Unassembled WGS sequence"/>
</dbReference>
<feature type="compositionally biased region" description="Low complexity" evidence="1">
    <location>
        <begin position="111"/>
        <end position="140"/>
    </location>
</feature>
<sequence>MPTRSPGAPAGTIATLDLPTRAVTALTRAGITDVAALAGLSRRELAAVPGLGPGLVTAIRRVVPEPPAQLPLPSEDDGGPASPEIPSFASLRDPRRRTAFDLLVPEAPPDAQVEAQADAQVGAPVEARGAAAPDAGPAGAPEDDADPGDDEPEPAPASPRAATPRAAAPRPAEYADLLAFGVRVARSAVTLPARLAVWSVRTQADCLRRLLG</sequence>
<dbReference type="InterPro" id="IPR011260">
    <property type="entry name" value="RNAP_asu_C"/>
</dbReference>
<dbReference type="AlphaFoldDB" id="A0A1M5IBX6"/>
<accession>A0A1M5IBX6</accession>
<evidence type="ECO:0000313" key="3">
    <source>
        <dbReference type="EMBL" id="SHG25772.1"/>
    </source>
</evidence>
<evidence type="ECO:0000256" key="1">
    <source>
        <dbReference type="SAM" id="MobiDB-lite"/>
    </source>
</evidence>
<feature type="compositionally biased region" description="Acidic residues" evidence="1">
    <location>
        <begin position="141"/>
        <end position="153"/>
    </location>
</feature>
<dbReference type="Gene3D" id="1.10.150.20">
    <property type="entry name" value="5' to 3' exonuclease, C-terminal subdomain"/>
    <property type="match status" value="1"/>
</dbReference>
<dbReference type="GO" id="GO:0003677">
    <property type="term" value="F:DNA binding"/>
    <property type="evidence" value="ECO:0007669"/>
    <property type="project" value="InterPro"/>
</dbReference>
<reference evidence="3 4" key="1">
    <citation type="submission" date="2016-11" db="EMBL/GenBank/DDBJ databases">
        <authorList>
            <person name="Jaros S."/>
            <person name="Januszkiewicz K."/>
            <person name="Wedrychowicz H."/>
        </authorList>
    </citation>
    <scope>NUCLEOTIDE SEQUENCE [LARGE SCALE GENOMIC DNA]</scope>
    <source>
        <strain evidence="3 4">DSM 45408</strain>
    </source>
</reference>
<proteinExistence type="predicted"/>
<protein>
    <submittedName>
        <fullName evidence="3">RNA polymerase, alpha chain C terminal domain</fullName>
    </submittedName>
</protein>
<dbReference type="EMBL" id="FQVX01000002">
    <property type="protein sequence ID" value="SHG25772.1"/>
    <property type="molecule type" value="Genomic_DNA"/>
</dbReference>
<feature type="region of interest" description="Disordered" evidence="1">
    <location>
        <begin position="111"/>
        <end position="168"/>
    </location>
</feature>